<dbReference type="PANTHER" id="PTHR45566:SF2">
    <property type="entry name" value="NARL SUBFAMILY"/>
    <property type="match status" value="1"/>
</dbReference>
<evidence type="ECO:0000313" key="4">
    <source>
        <dbReference type="Proteomes" id="UP000334340"/>
    </source>
</evidence>
<gene>
    <name evidence="3" type="ORF">MELA_00876</name>
</gene>
<evidence type="ECO:0000313" key="3">
    <source>
        <dbReference type="EMBL" id="VUZ84503.1"/>
    </source>
</evidence>
<dbReference type="SUPFAM" id="SSF52172">
    <property type="entry name" value="CheY-like"/>
    <property type="match status" value="1"/>
</dbReference>
<dbReference type="Pfam" id="PF00072">
    <property type="entry name" value="Response_reg"/>
    <property type="match status" value="1"/>
</dbReference>
<evidence type="ECO:0000259" key="2">
    <source>
        <dbReference type="PROSITE" id="PS50110"/>
    </source>
</evidence>
<dbReference type="Proteomes" id="UP000334340">
    <property type="component" value="Unassembled WGS sequence"/>
</dbReference>
<dbReference type="PROSITE" id="PS50110">
    <property type="entry name" value="RESPONSE_REGULATORY"/>
    <property type="match status" value="1"/>
</dbReference>
<keyword evidence="4" id="KW-1185">Reference proteome</keyword>
<evidence type="ECO:0000256" key="1">
    <source>
        <dbReference type="PROSITE-ProRule" id="PRU00169"/>
    </source>
</evidence>
<dbReference type="EMBL" id="CABIKM010000014">
    <property type="protein sequence ID" value="VUZ84503.1"/>
    <property type="molecule type" value="Genomic_DNA"/>
</dbReference>
<feature type="modified residue" description="4-aspartylphosphate" evidence="1">
    <location>
        <position position="57"/>
    </location>
</feature>
<sequence>MSSVIRILIAEDDSELFEVCRKRFSSASDCEVVGHVHNGREVIAAVERLRPDILTIDRESPGIGGLEILPVIRWCSPNTKVIVLSGCDDEATVLEALDLGARGYIVKDDGIDMIKVVRAVQRGEVWARRRVVARLLDRLVCLASLAFQEEGEFAPAPCFVKPIQ</sequence>
<protein>
    <submittedName>
        <fullName evidence="3">LuxR family two component transcriptional regulator</fullName>
    </submittedName>
</protein>
<reference evidence="3 4" key="1">
    <citation type="submission" date="2019-07" db="EMBL/GenBank/DDBJ databases">
        <authorList>
            <person name="Cremers G."/>
        </authorList>
    </citation>
    <scope>NUCLEOTIDE SEQUENCE [LARGE SCALE GENOMIC DNA]</scope>
</reference>
<name>A0A564ZH72_9BACT</name>
<accession>A0A564ZH72</accession>
<dbReference type="PANTHER" id="PTHR45566">
    <property type="entry name" value="HTH-TYPE TRANSCRIPTIONAL REGULATOR YHJB-RELATED"/>
    <property type="match status" value="1"/>
</dbReference>
<feature type="domain" description="Response regulatory" evidence="2">
    <location>
        <begin position="6"/>
        <end position="122"/>
    </location>
</feature>
<dbReference type="CDD" id="cd17535">
    <property type="entry name" value="REC_NarL-like"/>
    <property type="match status" value="1"/>
</dbReference>
<dbReference type="InterPro" id="IPR011006">
    <property type="entry name" value="CheY-like_superfamily"/>
</dbReference>
<proteinExistence type="predicted"/>
<dbReference type="SMART" id="SM00448">
    <property type="entry name" value="REC"/>
    <property type="match status" value="1"/>
</dbReference>
<dbReference type="Gene3D" id="3.40.50.2300">
    <property type="match status" value="1"/>
</dbReference>
<dbReference type="InterPro" id="IPR058245">
    <property type="entry name" value="NreC/VraR/RcsB-like_REC"/>
</dbReference>
<dbReference type="InterPro" id="IPR051015">
    <property type="entry name" value="EvgA-like"/>
</dbReference>
<keyword evidence="1" id="KW-0597">Phosphoprotein</keyword>
<dbReference type="AlphaFoldDB" id="A0A564ZH72"/>
<organism evidence="3 4">
    <name type="scientific">Candidatus Methylomirabilis lanthanidiphila</name>
    <dbReference type="NCBI Taxonomy" id="2211376"/>
    <lineage>
        <taxon>Bacteria</taxon>
        <taxon>Candidatus Methylomirabilota</taxon>
        <taxon>Candidatus Methylomirabilia</taxon>
        <taxon>Candidatus Methylomirabilales</taxon>
        <taxon>Candidatus Methylomirabilaceae</taxon>
        <taxon>Candidatus Methylomirabilis</taxon>
    </lineage>
</organism>
<dbReference type="InterPro" id="IPR001789">
    <property type="entry name" value="Sig_transdc_resp-reg_receiver"/>
</dbReference>
<dbReference type="GO" id="GO:0000160">
    <property type="term" value="P:phosphorelay signal transduction system"/>
    <property type="evidence" value="ECO:0007669"/>
    <property type="project" value="InterPro"/>
</dbReference>